<protein>
    <submittedName>
        <fullName evidence="4">MOSC domain-containing protein YiiM</fullName>
    </submittedName>
</protein>
<dbReference type="PROSITE" id="PS51384">
    <property type="entry name" value="FAD_FR"/>
    <property type="match status" value="1"/>
</dbReference>
<evidence type="ECO:0000259" key="1">
    <source>
        <dbReference type="PROSITE" id="PS51085"/>
    </source>
</evidence>
<dbReference type="InterPro" id="IPR005163">
    <property type="entry name" value="Tri_helical_YiiM-like"/>
</dbReference>
<sequence length="550" mass="59549">MATLVSLNVGMPKDVPWEGRTVHTGIFKHPVDGPRMVRKLNVDGDGQGDLGGHGGEIRAVLVYQRQSYEHWRDHLGRDDLEYGQFGENFTVDGMPDDEVCIGDRYRIGEAEFEVTQPRVTCFRVGMRLREPRMPSLLVAHRRPGFYFRVIKEGRVQAGDEIVRTHLGRHRMSVAAIDALLYLPGRDVEQLRKAVDIPELSPGWRGSFEDLLAGGSSPAIGTDPAWPGFRPLRVSRVVPESTTIASVHLVDPSGAALPKAKPGQYLTLRAAGAVRNYSLSAASDREYRISVKRDGIVSTYLHTALAAGTDLDVAAPRGEFVLPDAGDGPVVLLSAGVGVTPVLAMLAALRPGREVWWLHTARSAAEQAFAAEAHELASALGAHEHVFHTSEGRRIDRETLAALDLPRDGQVYMCGPERFMAAMRGLLAELGITDIREEVFGSLSSINPGITDAVTATPHQPPGPVGTGPEVTFARSNLTVRWGPGYGSVLELAEACDVPTRWSCRTGVCHTCVTPVLAGSVSYRPDPLEPPEPGSVLVCCARPENDVVLDL</sequence>
<dbReference type="PRINTS" id="PR00409">
    <property type="entry name" value="PHDIOXRDTASE"/>
</dbReference>
<dbReference type="GO" id="GO:0030170">
    <property type="term" value="F:pyridoxal phosphate binding"/>
    <property type="evidence" value="ECO:0007669"/>
    <property type="project" value="InterPro"/>
</dbReference>
<dbReference type="InterPro" id="IPR052353">
    <property type="entry name" value="Benzoxazolinone_Detox_Enz"/>
</dbReference>
<dbReference type="InterPro" id="IPR017938">
    <property type="entry name" value="Riboflavin_synthase-like_b-brl"/>
</dbReference>
<dbReference type="InterPro" id="IPR039261">
    <property type="entry name" value="FNR_nucleotide-bd"/>
</dbReference>
<dbReference type="Gene3D" id="2.40.30.10">
    <property type="entry name" value="Translation factors"/>
    <property type="match status" value="1"/>
</dbReference>
<dbReference type="AlphaFoldDB" id="A0A4R6SE82"/>
<dbReference type="InterPro" id="IPR012675">
    <property type="entry name" value="Beta-grasp_dom_sf"/>
</dbReference>
<dbReference type="InterPro" id="IPR005302">
    <property type="entry name" value="MoCF_Sase_C"/>
</dbReference>
<dbReference type="InterPro" id="IPR017927">
    <property type="entry name" value="FAD-bd_FR_type"/>
</dbReference>
<dbReference type="SUPFAM" id="SSF52343">
    <property type="entry name" value="Ferredoxin reductase-like, C-terminal NADP-linked domain"/>
    <property type="match status" value="1"/>
</dbReference>
<dbReference type="CDD" id="cd06184">
    <property type="entry name" value="flavohem_like_fad_nad_binding"/>
    <property type="match status" value="1"/>
</dbReference>
<dbReference type="Gene3D" id="2.40.33.20">
    <property type="entry name" value="PK beta-barrel domain-like"/>
    <property type="match status" value="1"/>
</dbReference>
<dbReference type="CDD" id="cd00207">
    <property type="entry name" value="fer2"/>
    <property type="match status" value="1"/>
</dbReference>
<feature type="domain" description="MOSC" evidence="2">
    <location>
        <begin position="29"/>
        <end position="164"/>
    </location>
</feature>
<dbReference type="RefSeq" id="WP_133851132.1">
    <property type="nucleotide sequence ID" value="NZ_SNXZ01000003.1"/>
</dbReference>
<dbReference type="InterPro" id="IPR011037">
    <property type="entry name" value="Pyrv_Knase-like_insert_dom_sf"/>
</dbReference>
<dbReference type="PANTHER" id="PTHR30212:SF2">
    <property type="entry name" value="PROTEIN YIIM"/>
    <property type="match status" value="1"/>
</dbReference>
<feature type="domain" description="FAD-binding FR-type" evidence="3">
    <location>
        <begin position="226"/>
        <end position="322"/>
    </location>
</feature>
<dbReference type="InterPro" id="IPR036010">
    <property type="entry name" value="2Fe-2S_ferredoxin-like_sf"/>
</dbReference>
<dbReference type="Proteomes" id="UP000295444">
    <property type="component" value="Unassembled WGS sequence"/>
</dbReference>
<dbReference type="GO" id="GO:0051536">
    <property type="term" value="F:iron-sulfur cluster binding"/>
    <property type="evidence" value="ECO:0007669"/>
    <property type="project" value="InterPro"/>
</dbReference>
<dbReference type="InterPro" id="IPR001433">
    <property type="entry name" value="OxRdtase_FAD/NAD-bd"/>
</dbReference>
<dbReference type="SUPFAM" id="SSF54292">
    <property type="entry name" value="2Fe-2S ferredoxin-like"/>
    <property type="match status" value="1"/>
</dbReference>
<name>A0A4R6SE82_LABRH</name>
<dbReference type="Pfam" id="PF03475">
    <property type="entry name" value="YiiM_3-alpha"/>
    <property type="match status" value="1"/>
</dbReference>
<comment type="caution">
    <text evidence="4">The sequence shown here is derived from an EMBL/GenBank/DDBJ whole genome shotgun (WGS) entry which is preliminary data.</text>
</comment>
<gene>
    <name evidence="4" type="ORF">EV186_103994</name>
</gene>
<dbReference type="PANTHER" id="PTHR30212">
    <property type="entry name" value="PROTEIN YIIM"/>
    <property type="match status" value="1"/>
</dbReference>
<dbReference type="Gene3D" id="3.10.20.30">
    <property type="match status" value="1"/>
</dbReference>
<evidence type="ECO:0000313" key="4">
    <source>
        <dbReference type="EMBL" id="TDP98014.1"/>
    </source>
</evidence>
<evidence type="ECO:0000259" key="3">
    <source>
        <dbReference type="PROSITE" id="PS51384"/>
    </source>
</evidence>
<evidence type="ECO:0000259" key="2">
    <source>
        <dbReference type="PROSITE" id="PS51340"/>
    </source>
</evidence>
<accession>A0A4R6SE82</accession>
<dbReference type="GO" id="GO:0030151">
    <property type="term" value="F:molybdenum ion binding"/>
    <property type="evidence" value="ECO:0007669"/>
    <property type="project" value="InterPro"/>
</dbReference>
<evidence type="ECO:0000313" key="5">
    <source>
        <dbReference type="Proteomes" id="UP000295444"/>
    </source>
</evidence>
<dbReference type="Pfam" id="PF00111">
    <property type="entry name" value="Fer2"/>
    <property type="match status" value="1"/>
</dbReference>
<dbReference type="GO" id="GO:0016491">
    <property type="term" value="F:oxidoreductase activity"/>
    <property type="evidence" value="ECO:0007669"/>
    <property type="project" value="InterPro"/>
</dbReference>
<dbReference type="SUPFAM" id="SSF50800">
    <property type="entry name" value="PK beta-barrel domain-like"/>
    <property type="match status" value="1"/>
</dbReference>
<organism evidence="4 5">
    <name type="scientific">Labedaea rhizosphaerae</name>
    <dbReference type="NCBI Taxonomy" id="598644"/>
    <lineage>
        <taxon>Bacteria</taxon>
        <taxon>Bacillati</taxon>
        <taxon>Actinomycetota</taxon>
        <taxon>Actinomycetes</taxon>
        <taxon>Pseudonocardiales</taxon>
        <taxon>Pseudonocardiaceae</taxon>
        <taxon>Labedaea</taxon>
    </lineage>
</organism>
<dbReference type="SUPFAM" id="SSF63380">
    <property type="entry name" value="Riboflavin synthase domain-like"/>
    <property type="match status" value="1"/>
</dbReference>
<dbReference type="PROSITE" id="PS51085">
    <property type="entry name" value="2FE2S_FER_2"/>
    <property type="match status" value="1"/>
</dbReference>
<dbReference type="EMBL" id="SNXZ01000003">
    <property type="protein sequence ID" value="TDP98014.1"/>
    <property type="molecule type" value="Genomic_DNA"/>
</dbReference>
<dbReference type="Pfam" id="PF03473">
    <property type="entry name" value="MOSC"/>
    <property type="match status" value="1"/>
</dbReference>
<dbReference type="InterPro" id="IPR001041">
    <property type="entry name" value="2Fe-2S_ferredoxin-type"/>
</dbReference>
<keyword evidence="5" id="KW-1185">Reference proteome</keyword>
<dbReference type="OrthoDB" id="9801223at2"/>
<dbReference type="PROSITE" id="PS51340">
    <property type="entry name" value="MOSC"/>
    <property type="match status" value="1"/>
</dbReference>
<feature type="domain" description="2Fe-2S ferredoxin-type" evidence="1">
    <location>
        <begin position="468"/>
        <end position="550"/>
    </location>
</feature>
<dbReference type="Gene3D" id="3.40.50.80">
    <property type="entry name" value="Nucleotide-binding domain of ferredoxin-NADP reductase (FNR) module"/>
    <property type="match status" value="1"/>
</dbReference>
<proteinExistence type="predicted"/>
<reference evidence="4 5" key="1">
    <citation type="submission" date="2019-03" db="EMBL/GenBank/DDBJ databases">
        <title>Genomic Encyclopedia of Type Strains, Phase IV (KMG-IV): sequencing the most valuable type-strain genomes for metagenomic binning, comparative biology and taxonomic classification.</title>
        <authorList>
            <person name="Goeker M."/>
        </authorList>
    </citation>
    <scope>NUCLEOTIDE SEQUENCE [LARGE SCALE GENOMIC DNA]</scope>
    <source>
        <strain evidence="4 5">DSM 45361</strain>
    </source>
</reference>
<dbReference type="Pfam" id="PF00175">
    <property type="entry name" value="NAD_binding_1"/>
    <property type="match status" value="1"/>
</dbReference>